<keyword evidence="5" id="KW-0547">Nucleotide-binding</keyword>
<dbReference type="InterPro" id="IPR003439">
    <property type="entry name" value="ABC_transporter-like_ATP-bd"/>
</dbReference>
<dbReference type="RefSeq" id="WP_093391768.1">
    <property type="nucleotide sequence ID" value="NZ_LT629736.1"/>
</dbReference>
<feature type="domain" description="Mop" evidence="11">
    <location>
        <begin position="292"/>
        <end position="357"/>
    </location>
</feature>
<evidence type="ECO:0000313" key="12">
    <source>
        <dbReference type="EMBL" id="SDR94553.1"/>
    </source>
</evidence>
<dbReference type="AlphaFoldDB" id="A0A1H1N686"/>
<dbReference type="InterPro" id="IPR004606">
    <property type="entry name" value="Mop_domain"/>
</dbReference>
<dbReference type="PROSITE" id="PS00211">
    <property type="entry name" value="ABC_TRANSPORTER_1"/>
    <property type="match status" value="1"/>
</dbReference>
<evidence type="ECO:0000256" key="1">
    <source>
        <dbReference type="ARBA" id="ARBA00022448"/>
    </source>
</evidence>
<dbReference type="InterPro" id="IPR011868">
    <property type="entry name" value="ModC_ABC_ATP-bd"/>
</dbReference>
<evidence type="ECO:0000256" key="5">
    <source>
        <dbReference type="ARBA" id="ARBA00022741"/>
    </source>
</evidence>
<evidence type="ECO:0000313" key="13">
    <source>
        <dbReference type="Proteomes" id="UP000243207"/>
    </source>
</evidence>
<dbReference type="InterPro" id="IPR003593">
    <property type="entry name" value="AAA+_ATPase"/>
</dbReference>
<dbReference type="PROSITE" id="PS51866">
    <property type="entry name" value="MOP"/>
    <property type="match status" value="1"/>
</dbReference>
<protein>
    <submittedName>
        <fullName evidence="12">Molybdate transport system ATP-binding protein</fullName>
    </submittedName>
</protein>
<dbReference type="GO" id="GO:0016887">
    <property type="term" value="F:ATP hydrolysis activity"/>
    <property type="evidence" value="ECO:0007669"/>
    <property type="project" value="InterPro"/>
</dbReference>
<dbReference type="Proteomes" id="UP000243207">
    <property type="component" value="Chromosome I"/>
</dbReference>
<dbReference type="InterPro" id="IPR008995">
    <property type="entry name" value="Mo/tungstate-bd_C_term_dom"/>
</dbReference>
<dbReference type="Pfam" id="PF00005">
    <property type="entry name" value="ABC_tran"/>
    <property type="match status" value="1"/>
</dbReference>
<dbReference type="EMBL" id="LT629736">
    <property type="protein sequence ID" value="SDR94553.1"/>
    <property type="molecule type" value="Genomic_DNA"/>
</dbReference>
<dbReference type="SUPFAM" id="SSF50331">
    <property type="entry name" value="MOP-like"/>
    <property type="match status" value="1"/>
</dbReference>
<keyword evidence="6 12" id="KW-0067">ATP-binding</keyword>
<gene>
    <name evidence="12" type="ORF">SAMN05216421_0618</name>
</gene>
<dbReference type="Gene3D" id="3.40.50.300">
    <property type="entry name" value="P-loop containing nucleotide triphosphate hydrolases"/>
    <property type="match status" value="1"/>
</dbReference>
<keyword evidence="13" id="KW-1185">Reference proteome</keyword>
<evidence type="ECO:0000256" key="7">
    <source>
        <dbReference type="ARBA" id="ARBA00022967"/>
    </source>
</evidence>
<dbReference type="InterPro" id="IPR017871">
    <property type="entry name" value="ABC_transporter-like_CS"/>
</dbReference>
<dbReference type="OrthoDB" id="9802264at2"/>
<evidence type="ECO:0000256" key="2">
    <source>
        <dbReference type="ARBA" id="ARBA00022475"/>
    </source>
</evidence>
<dbReference type="GO" id="GO:0140359">
    <property type="term" value="F:ABC-type transporter activity"/>
    <property type="evidence" value="ECO:0007669"/>
    <property type="project" value="InterPro"/>
</dbReference>
<keyword evidence="3 9" id="KW-0500">Molybdenum</keyword>
<dbReference type="STRING" id="487184.SAMN05216421_0618"/>
<dbReference type="SUPFAM" id="SSF52540">
    <property type="entry name" value="P-loop containing nucleoside triphosphate hydrolases"/>
    <property type="match status" value="1"/>
</dbReference>
<keyword evidence="2" id="KW-1003">Cell membrane</keyword>
<evidence type="ECO:0000256" key="8">
    <source>
        <dbReference type="ARBA" id="ARBA00023136"/>
    </source>
</evidence>
<dbReference type="PANTHER" id="PTHR43514:SF4">
    <property type="entry name" value="ABC TRANSPORTER I FAMILY MEMBER 10"/>
    <property type="match status" value="1"/>
</dbReference>
<dbReference type="SMART" id="SM00382">
    <property type="entry name" value="AAA"/>
    <property type="match status" value="1"/>
</dbReference>
<dbReference type="Gene3D" id="2.40.50.100">
    <property type="match status" value="1"/>
</dbReference>
<dbReference type="GO" id="GO:0005524">
    <property type="term" value="F:ATP binding"/>
    <property type="evidence" value="ECO:0007669"/>
    <property type="project" value="UniProtKB-KW"/>
</dbReference>
<organism evidence="12 13">
    <name type="scientific">Halopseudomonas xinjiangensis</name>
    <dbReference type="NCBI Taxonomy" id="487184"/>
    <lineage>
        <taxon>Bacteria</taxon>
        <taxon>Pseudomonadati</taxon>
        <taxon>Pseudomonadota</taxon>
        <taxon>Gammaproteobacteria</taxon>
        <taxon>Pseudomonadales</taxon>
        <taxon>Pseudomonadaceae</taxon>
        <taxon>Halopseudomonas</taxon>
    </lineage>
</organism>
<dbReference type="NCBIfam" id="TIGR02142">
    <property type="entry name" value="modC_ABC"/>
    <property type="match status" value="1"/>
</dbReference>
<reference evidence="13" key="1">
    <citation type="submission" date="2016-10" db="EMBL/GenBank/DDBJ databases">
        <authorList>
            <person name="Varghese N."/>
            <person name="Submissions S."/>
        </authorList>
    </citation>
    <scope>NUCLEOTIDE SEQUENCE [LARGE SCALE GENOMIC DNA]</scope>
    <source>
        <strain evidence="13">NRRL B-51270</strain>
    </source>
</reference>
<dbReference type="InterPro" id="IPR050334">
    <property type="entry name" value="Molybdenum_import_ModC"/>
</dbReference>
<proteinExistence type="predicted"/>
<keyword evidence="7" id="KW-1278">Translocase</keyword>
<dbReference type="Pfam" id="PF03459">
    <property type="entry name" value="TOBE"/>
    <property type="match status" value="1"/>
</dbReference>
<keyword evidence="8" id="KW-0472">Membrane</keyword>
<evidence type="ECO:0000256" key="6">
    <source>
        <dbReference type="ARBA" id="ARBA00022840"/>
    </source>
</evidence>
<keyword evidence="4" id="KW-0997">Cell inner membrane</keyword>
<evidence type="ECO:0000256" key="4">
    <source>
        <dbReference type="ARBA" id="ARBA00022519"/>
    </source>
</evidence>
<evidence type="ECO:0000256" key="3">
    <source>
        <dbReference type="ARBA" id="ARBA00022505"/>
    </source>
</evidence>
<name>A0A1H1N686_9GAMM</name>
<feature type="domain" description="ABC transporter" evidence="10">
    <location>
        <begin position="3"/>
        <end position="232"/>
    </location>
</feature>
<dbReference type="PANTHER" id="PTHR43514">
    <property type="entry name" value="ABC TRANSPORTER I FAMILY MEMBER 10"/>
    <property type="match status" value="1"/>
</dbReference>
<evidence type="ECO:0000256" key="9">
    <source>
        <dbReference type="PROSITE-ProRule" id="PRU01213"/>
    </source>
</evidence>
<dbReference type="GO" id="GO:0015098">
    <property type="term" value="F:molybdate ion transmembrane transporter activity"/>
    <property type="evidence" value="ECO:0007669"/>
    <property type="project" value="InterPro"/>
</dbReference>
<dbReference type="InterPro" id="IPR027417">
    <property type="entry name" value="P-loop_NTPase"/>
</dbReference>
<sequence length="357" mass="39063">MSLTVRARMRRAGLDMHIHVDLPTEGVTAVFGRSGCGKTSLLRIIAGLDRVPGAEVCFDDQTWQGLNASIPLEKRRIGLVFQESSLLPHLGVRDNLLYGYQRTPDSQRRHRPEAIIDLLGLGTLIERRIDQLSGGQRQRIALGRALLASPQLLLLDEPLSALDSQSKREIMPFLDRLSGEIGVPIIYVSHAAAEIERLADHVALMERGRIESVEPIQQALSRPDSPLFADEGPASVLMGTLQASDAPDLQMFRSGALTLRLALPNPVQAGPTTVRLRIGARDVSLAIEPTTGISILNQLPFTIEAVHARDERRVIIRGRLVSGDLLLAEVSGWSARELLLQPGKRVFALVKAVSLLD</sequence>
<dbReference type="PROSITE" id="PS50893">
    <property type="entry name" value="ABC_TRANSPORTER_2"/>
    <property type="match status" value="1"/>
</dbReference>
<dbReference type="GO" id="GO:0016020">
    <property type="term" value="C:membrane"/>
    <property type="evidence" value="ECO:0007669"/>
    <property type="project" value="InterPro"/>
</dbReference>
<dbReference type="InterPro" id="IPR005116">
    <property type="entry name" value="Transp-assoc_OB_typ1"/>
</dbReference>
<evidence type="ECO:0000259" key="10">
    <source>
        <dbReference type="PROSITE" id="PS50893"/>
    </source>
</evidence>
<accession>A0A1H1N686</accession>
<keyword evidence="1" id="KW-0813">Transport</keyword>
<evidence type="ECO:0000259" key="11">
    <source>
        <dbReference type="PROSITE" id="PS51866"/>
    </source>
</evidence>